<dbReference type="Pfam" id="PF00425">
    <property type="entry name" value="Chorismate_bind"/>
    <property type="match status" value="1"/>
</dbReference>
<dbReference type="InterPro" id="IPR005801">
    <property type="entry name" value="ADC_synthase"/>
</dbReference>
<dbReference type="InterPro" id="IPR015890">
    <property type="entry name" value="Chorismate_C"/>
</dbReference>
<evidence type="ECO:0000259" key="1">
    <source>
        <dbReference type="Pfam" id="PF00425"/>
    </source>
</evidence>
<name>A0AAE1X164_9LAMI</name>
<comment type="caution">
    <text evidence="3">The sequence shown here is derived from an EMBL/GenBank/DDBJ whole genome shotgun (WGS) entry which is preliminary data.</text>
</comment>
<reference evidence="3" key="2">
    <citation type="journal article" date="2024" name="Plant">
        <title>Genomic evolution and insights into agronomic trait innovations of Sesamum species.</title>
        <authorList>
            <person name="Miao H."/>
            <person name="Wang L."/>
            <person name="Qu L."/>
            <person name="Liu H."/>
            <person name="Sun Y."/>
            <person name="Le M."/>
            <person name="Wang Q."/>
            <person name="Wei S."/>
            <person name="Zheng Y."/>
            <person name="Lin W."/>
            <person name="Duan Y."/>
            <person name="Cao H."/>
            <person name="Xiong S."/>
            <person name="Wang X."/>
            <person name="Wei L."/>
            <person name="Li C."/>
            <person name="Ma Q."/>
            <person name="Ju M."/>
            <person name="Zhao R."/>
            <person name="Li G."/>
            <person name="Mu C."/>
            <person name="Tian Q."/>
            <person name="Mei H."/>
            <person name="Zhang T."/>
            <person name="Gao T."/>
            <person name="Zhang H."/>
        </authorList>
    </citation>
    <scope>NUCLEOTIDE SEQUENCE</scope>
    <source>
        <strain evidence="3">K16</strain>
    </source>
</reference>
<sequence length="635" mass="70831">MQMQALTSSQRPFLTTRSVSSASVSGISGRDWSSSVKFRLRAFRCRALKSPSLEMDEKRFLEASQNGNLIPLYKCIFSDHLTPVLAYRCLVKEDDRDAPSFLFESVEPGFRASSVGRYSVVGAQPAVEVVAKENKVTILDHDSGKIIEKLVEDPMTIPKDISEGWRPQQIQDLPDAFCGGWVGFFSYDTVRYVEKKKLTFSSAPKDDRNLADIHLGLYDDVIVFDHVDKKAYVIHWVRLDRFSSAKKAYDDGMKRLETLVSKVQDIDPPRLSPGCIDFCTRDFGLCLNKSNMTSEEYMKAVIQAKEHILAGDIFQIVLSQRFERRTFADPFEVYRALRVVNPSPYMAYLQARGCILVASSPEILTRVKKKKIVNRPLAGTARRGKTLHEDEMLEMKLLKDEKQCAEHIMLVDLGRNDVGKVSKSGSVKVEKLMTVERYSHVMHISSTVKAMELIDQLEPTRRGPYSGGFGGVSFSGDMDIALALRTIVFPTGVRYDTMYSYKNGNKRREWVAHIQSGAGIVADSLPDDEQTECERKAAGLARAIDLAESAFVNKASAQPAKASEIGTNSGERKASFHGHGRGMFSGKKGTIQMVLMGSLGKMSTLMKMLLSAYMPKPLLGAGHHQENVVLFIISS</sequence>
<keyword evidence="4" id="KW-1185">Reference proteome</keyword>
<dbReference type="Proteomes" id="UP001289374">
    <property type="component" value="Unassembled WGS sequence"/>
</dbReference>
<accession>A0AAE1X164</accession>
<dbReference type="PANTHER" id="PTHR11236:SF39">
    <property type="entry name" value="ANTHRANILATE SYNTHASE"/>
    <property type="match status" value="1"/>
</dbReference>
<dbReference type="AlphaFoldDB" id="A0AAE1X164"/>
<dbReference type="PANTHER" id="PTHR11236">
    <property type="entry name" value="AMINOBENZOATE/ANTHRANILATE SYNTHASE"/>
    <property type="match status" value="1"/>
</dbReference>
<dbReference type="InterPro" id="IPR019999">
    <property type="entry name" value="Anth_synth_I-like"/>
</dbReference>
<dbReference type="InterPro" id="IPR006805">
    <property type="entry name" value="Anth_synth_I_N"/>
</dbReference>
<proteinExistence type="predicted"/>
<evidence type="ECO:0000259" key="2">
    <source>
        <dbReference type="Pfam" id="PF04715"/>
    </source>
</evidence>
<protein>
    <submittedName>
        <fullName evidence="3">Anthranilate synthase alpha subunit, chloroplastic</fullName>
    </submittedName>
</protein>
<organism evidence="3 4">
    <name type="scientific">Sesamum angolense</name>
    <dbReference type="NCBI Taxonomy" id="2727404"/>
    <lineage>
        <taxon>Eukaryota</taxon>
        <taxon>Viridiplantae</taxon>
        <taxon>Streptophyta</taxon>
        <taxon>Embryophyta</taxon>
        <taxon>Tracheophyta</taxon>
        <taxon>Spermatophyta</taxon>
        <taxon>Magnoliopsida</taxon>
        <taxon>eudicotyledons</taxon>
        <taxon>Gunneridae</taxon>
        <taxon>Pentapetalae</taxon>
        <taxon>asterids</taxon>
        <taxon>lamiids</taxon>
        <taxon>Lamiales</taxon>
        <taxon>Pedaliaceae</taxon>
        <taxon>Sesamum</taxon>
    </lineage>
</organism>
<evidence type="ECO:0000313" key="4">
    <source>
        <dbReference type="Proteomes" id="UP001289374"/>
    </source>
</evidence>
<dbReference type="EMBL" id="JACGWL010000004">
    <property type="protein sequence ID" value="KAK4403375.1"/>
    <property type="molecule type" value="Genomic_DNA"/>
</dbReference>
<gene>
    <name evidence="3" type="ORF">Sango_0706100</name>
</gene>
<dbReference type="PRINTS" id="PR00095">
    <property type="entry name" value="ANTSNTHASEI"/>
</dbReference>
<feature type="domain" description="Anthranilate synthase component I N-terminal" evidence="2">
    <location>
        <begin position="79"/>
        <end position="233"/>
    </location>
</feature>
<dbReference type="Pfam" id="PF04715">
    <property type="entry name" value="Anth_synt_I_N"/>
    <property type="match status" value="1"/>
</dbReference>
<dbReference type="Gene3D" id="3.60.120.10">
    <property type="entry name" value="Anthranilate synthase"/>
    <property type="match status" value="2"/>
</dbReference>
<dbReference type="SUPFAM" id="SSF56322">
    <property type="entry name" value="ADC synthase"/>
    <property type="match status" value="1"/>
</dbReference>
<evidence type="ECO:0000313" key="3">
    <source>
        <dbReference type="EMBL" id="KAK4403375.1"/>
    </source>
</evidence>
<dbReference type="GO" id="GO:0000162">
    <property type="term" value="P:L-tryptophan biosynthetic process"/>
    <property type="evidence" value="ECO:0007669"/>
    <property type="project" value="TreeGrafter"/>
</dbReference>
<reference evidence="3" key="1">
    <citation type="submission" date="2020-06" db="EMBL/GenBank/DDBJ databases">
        <authorList>
            <person name="Li T."/>
            <person name="Hu X."/>
            <person name="Zhang T."/>
            <person name="Song X."/>
            <person name="Zhang H."/>
            <person name="Dai N."/>
            <person name="Sheng W."/>
            <person name="Hou X."/>
            <person name="Wei L."/>
        </authorList>
    </citation>
    <scope>NUCLEOTIDE SEQUENCE</scope>
    <source>
        <strain evidence="3">K16</strain>
        <tissue evidence="3">Leaf</tissue>
    </source>
</reference>
<feature type="domain" description="Chorismate-utilising enzyme C-terminal" evidence="1">
    <location>
        <begin position="294"/>
        <end position="450"/>
    </location>
</feature>